<protein>
    <submittedName>
        <fullName evidence="1">Uncharacterized protein</fullName>
    </submittedName>
</protein>
<gene>
    <name evidence="1" type="ORF">DSO57_1035482</name>
</gene>
<dbReference type="Proteomes" id="UP001165960">
    <property type="component" value="Unassembled WGS sequence"/>
</dbReference>
<accession>A0ACC2SD07</accession>
<keyword evidence="2" id="KW-1185">Reference proteome</keyword>
<reference evidence="1" key="1">
    <citation type="submission" date="2022-04" db="EMBL/GenBank/DDBJ databases">
        <title>Genome of the entomopathogenic fungus Entomophthora muscae.</title>
        <authorList>
            <person name="Elya C."/>
            <person name="Lovett B.R."/>
            <person name="Lee E."/>
            <person name="Macias A.M."/>
            <person name="Hajek A.E."/>
            <person name="De Bivort B.L."/>
            <person name="Kasson M.T."/>
            <person name="De Fine Licht H.H."/>
            <person name="Stajich J.E."/>
        </authorList>
    </citation>
    <scope>NUCLEOTIDE SEQUENCE</scope>
    <source>
        <strain evidence="1">Berkeley</strain>
    </source>
</reference>
<name>A0ACC2SD07_9FUNG</name>
<evidence type="ECO:0000313" key="1">
    <source>
        <dbReference type="EMBL" id="KAJ9060006.1"/>
    </source>
</evidence>
<sequence>MTSSQRDPPSHSVFLMSDHRPLSTIKNFLACPPGCHPLEPNTTDNQKDWEVLHCGDNMQSLWGMALCGDLLFMPYPHLPMGMLDNMAAYWEKFCNKIGGIQAPLPCIYQYISDFRLDCMALSCCFPLDSGLWQLDIQHASIPLLLIQYSQQPIEVY</sequence>
<evidence type="ECO:0000313" key="2">
    <source>
        <dbReference type="Proteomes" id="UP001165960"/>
    </source>
</evidence>
<comment type="caution">
    <text evidence="1">The sequence shown here is derived from an EMBL/GenBank/DDBJ whole genome shotgun (WGS) entry which is preliminary data.</text>
</comment>
<dbReference type="EMBL" id="QTSX02005285">
    <property type="protein sequence ID" value="KAJ9060006.1"/>
    <property type="molecule type" value="Genomic_DNA"/>
</dbReference>
<organism evidence="1 2">
    <name type="scientific">Entomophthora muscae</name>
    <dbReference type="NCBI Taxonomy" id="34485"/>
    <lineage>
        <taxon>Eukaryota</taxon>
        <taxon>Fungi</taxon>
        <taxon>Fungi incertae sedis</taxon>
        <taxon>Zoopagomycota</taxon>
        <taxon>Entomophthoromycotina</taxon>
        <taxon>Entomophthoromycetes</taxon>
        <taxon>Entomophthorales</taxon>
        <taxon>Entomophthoraceae</taxon>
        <taxon>Entomophthora</taxon>
    </lineage>
</organism>
<proteinExistence type="predicted"/>